<sequence length="92" mass="9766">MAEEKKERPEPTNTVDAMKHIAQTSLDKSGEIVEGAADTLKGNVSGGIGKIIKSSTDIATNAAGKGTRILTQQFKKEEKDDSAPPPSGEKER</sequence>
<dbReference type="AlphaFoldDB" id="F6ELY2"/>
<dbReference type="HOGENOM" id="CLU_2406883_0_0_11"/>
<dbReference type="eggNOG" id="ENOG5030M36">
    <property type="taxonomic scope" value="Bacteria"/>
</dbReference>
<dbReference type="KEGG" id="asd:AS9A_4330"/>
<evidence type="ECO:0000256" key="1">
    <source>
        <dbReference type="SAM" id="MobiDB-lite"/>
    </source>
</evidence>
<evidence type="ECO:0000313" key="2">
    <source>
        <dbReference type="EMBL" id="AEF42763.1"/>
    </source>
</evidence>
<dbReference type="InterPro" id="IPR057513">
    <property type="entry name" value="Rv1893"/>
</dbReference>
<feature type="region of interest" description="Disordered" evidence="1">
    <location>
        <begin position="70"/>
        <end position="92"/>
    </location>
</feature>
<dbReference type="EMBL" id="CP002786">
    <property type="protein sequence ID" value="AEF42763.1"/>
    <property type="molecule type" value="Genomic_DNA"/>
</dbReference>
<dbReference type="OrthoDB" id="9845394at2"/>
<name>F6ELY2_HOYSD</name>
<feature type="compositionally biased region" description="Basic and acidic residues" evidence="1">
    <location>
        <begin position="74"/>
        <end position="92"/>
    </location>
</feature>
<dbReference type="Proteomes" id="UP000009235">
    <property type="component" value="Chromosome"/>
</dbReference>
<gene>
    <name evidence="2" type="ordered locus">AS9A_4330</name>
</gene>
<proteinExistence type="predicted"/>
<organism evidence="2 3">
    <name type="scientific">Hoyosella subflava (strain DSM 45089 / JCM 17490 / NBRC 109087 / DQS3-9A1)</name>
    <name type="common">Amycolicicoccus subflavus</name>
    <dbReference type="NCBI Taxonomy" id="443218"/>
    <lineage>
        <taxon>Bacteria</taxon>
        <taxon>Bacillati</taxon>
        <taxon>Actinomycetota</taxon>
        <taxon>Actinomycetes</taxon>
        <taxon>Mycobacteriales</taxon>
        <taxon>Hoyosellaceae</taxon>
        <taxon>Hoyosella</taxon>
    </lineage>
</organism>
<dbReference type="RefSeq" id="WP_013809111.1">
    <property type="nucleotide sequence ID" value="NC_015564.1"/>
</dbReference>
<dbReference type="Pfam" id="PF23706">
    <property type="entry name" value="Rv1893"/>
    <property type="match status" value="1"/>
</dbReference>
<protein>
    <submittedName>
        <fullName evidence="2">Uncharacterized protein</fullName>
    </submittedName>
</protein>
<reference evidence="2 3" key="1">
    <citation type="journal article" date="2011" name="J. Bacteriol.">
        <title>Complete genome sequence of Amycolicicoccus subflavus DQS3-9A1T, an actinomycete isolated from crude oil-polluted soil.</title>
        <authorList>
            <person name="Cai M."/>
            <person name="Chen W.M."/>
            <person name="Nie Y."/>
            <person name="Chi C.Q."/>
            <person name="Wang Y.N."/>
            <person name="Tang Y.Q."/>
            <person name="Li G.Y."/>
            <person name="Wu X.L."/>
        </authorList>
    </citation>
    <scope>NUCLEOTIDE SEQUENCE [LARGE SCALE GENOMIC DNA]</scope>
    <source>
        <strain evidence="3">DSM 45089 / DQS3-9A1</strain>
    </source>
</reference>
<evidence type="ECO:0000313" key="3">
    <source>
        <dbReference type="Proteomes" id="UP000009235"/>
    </source>
</evidence>
<keyword evidence="3" id="KW-1185">Reference proteome</keyword>
<accession>F6ELY2</accession>